<dbReference type="GO" id="GO:0006412">
    <property type="term" value="P:translation"/>
    <property type="evidence" value="ECO:0007669"/>
    <property type="project" value="InterPro"/>
</dbReference>
<gene>
    <name evidence="7" type="ORF">UFOPK3674_00985</name>
</gene>
<evidence type="ECO:0000256" key="1">
    <source>
        <dbReference type="ARBA" id="ARBA00007116"/>
    </source>
</evidence>
<dbReference type="CDD" id="cd00432">
    <property type="entry name" value="Ribosomal_L18_L5e"/>
    <property type="match status" value="1"/>
</dbReference>
<keyword evidence="5" id="KW-0687">Ribonucleoprotein</keyword>
<evidence type="ECO:0000256" key="3">
    <source>
        <dbReference type="ARBA" id="ARBA00022884"/>
    </source>
</evidence>
<keyword evidence="4" id="KW-0689">Ribosomal protein</keyword>
<evidence type="ECO:0000256" key="6">
    <source>
        <dbReference type="SAM" id="MobiDB-lite"/>
    </source>
</evidence>
<protein>
    <submittedName>
        <fullName evidence="7">Unannotated protein</fullName>
    </submittedName>
</protein>
<dbReference type="GO" id="GO:0022625">
    <property type="term" value="C:cytosolic large ribosomal subunit"/>
    <property type="evidence" value="ECO:0007669"/>
    <property type="project" value="TreeGrafter"/>
</dbReference>
<dbReference type="PANTHER" id="PTHR12899:SF3">
    <property type="entry name" value="LARGE RIBOSOMAL SUBUNIT PROTEIN UL18M"/>
    <property type="match status" value="1"/>
</dbReference>
<dbReference type="SUPFAM" id="SSF53137">
    <property type="entry name" value="Translational machinery components"/>
    <property type="match status" value="1"/>
</dbReference>
<comment type="similarity">
    <text evidence="1">Belongs to the universal ribosomal protein uL18 family.</text>
</comment>
<dbReference type="Pfam" id="PF00861">
    <property type="entry name" value="Ribosomal_L18p"/>
    <property type="match status" value="1"/>
</dbReference>
<keyword evidence="2" id="KW-0699">rRNA-binding</keyword>
<dbReference type="FunFam" id="3.30.420.100:FF:000001">
    <property type="entry name" value="50S ribosomal protein L18"/>
    <property type="match status" value="1"/>
</dbReference>
<evidence type="ECO:0000256" key="4">
    <source>
        <dbReference type="ARBA" id="ARBA00022980"/>
    </source>
</evidence>
<dbReference type="NCBIfam" id="TIGR00060">
    <property type="entry name" value="L18_bact"/>
    <property type="match status" value="1"/>
</dbReference>
<keyword evidence="3" id="KW-0694">RNA-binding</keyword>
<dbReference type="InterPro" id="IPR057268">
    <property type="entry name" value="Ribosomal_L18"/>
</dbReference>
<name>A0A6J7IAK9_9ZZZZ</name>
<evidence type="ECO:0000256" key="5">
    <source>
        <dbReference type="ARBA" id="ARBA00023274"/>
    </source>
</evidence>
<dbReference type="AlphaFoldDB" id="A0A6J7IAK9"/>
<feature type="region of interest" description="Disordered" evidence="6">
    <location>
        <begin position="1"/>
        <end position="21"/>
    </location>
</feature>
<dbReference type="GO" id="GO:0008097">
    <property type="term" value="F:5S rRNA binding"/>
    <property type="evidence" value="ECO:0007669"/>
    <property type="project" value="TreeGrafter"/>
</dbReference>
<dbReference type="PANTHER" id="PTHR12899">
    <property type="entry name" value="39S RIBOSOMAL PROTEIN L18, MITOCHONDRIAL"/>
    <property type="match status" value="1"/>
</dbReference>
<dbReference type="GO" id="GO:0003735">
    <property type="term" value="F:structural constituent of ribosome"/>
    <property type="evidence" value="ECO:0007669"/>
    <property type="project" value="InterPro"/>
</dbReference>
<dbReference type="Gene3D" id="3.30.420.100">
    <property type="match status" value="1"/>
</dbReference>
<evidence type="ECO:0000313" key="7">
    <source>
        <dbReference type="EMBL" id="CAB4928158.1"/>
    </source>
</evidence>
<sequence length="117" mass="12956">MSVKSRSQSRLRRRRRVRAKVSGTPVRPRVSVFRSNRGISAQLVDDLAGRTLAAVSWTEGEVRTMSPMEQSEALGRRLAERAKAIGVDAVVFDRGGYRYHGRVKAFAEGLRDGGLTV</sequence>
<dbReference type="EMBL" id="CAFBMX010000004">
    <property type="protein sequence ID" value="CAB4928158.1"/>
    <property type="molecule type" value="Genomic_DNA"/>
</dbReference>
<dbReference type="HAMAP" id="MF_01337_B">
    <property type="entry name" value="Ribosomal_uL18_B"/>
    <property type="match status" value="1"/>
</dbReference>
<dbReference type="InterPro" id="IPR005484">
    <property type="entry name" value="Ribosomal_uL18_bac/plant/anim"/>
</dbReference>
<feature type="compositionally biased region" description="Basic residues" evidence="6">
    <location>
        <begin position="7"/>
        <end position="19"/>
    </location>
</feature>
<proteinExistence type="inferred from homology"/>
<accession>A0A6J7IAK9</accession>
<evidence type="ECO:0000256" key="2">
    <source>
        <dbReference type="ARBA" id="ARBA00022730"/>
    </source>
</evidence>
<reference evidence="7" key="1">
    <citation type="submission" date="2020-05" db="EMBL/GenBank/DDBJ databases">
        <authorList>
            <person name="Chiriac C."/>
            <person name="Salcher M."/>
            <person name="Ghai R."/>
            <person name="Kavagutti S V."/>
        </authorList>
    </citation>
    <scope>NUCLEOTIDE SEQUENCE</scope>
</reference>
<organism evidence="7">
    <name type="scientific">freshwater metagenome</name>
    <dbReference type="NCBI Taxonomy" id="449393"/>
    <lineage>
        <taxon>unclassified sequences</taxon>
        <taxon>metagenomes</taxon>
        <taxon>ecological metagenomes</taxon>
    </lineage>
</organism>
<dbReference type="InterPro" id="IPR004389">
    <property type="entry name" value="Ribosomal_uL18_bac-type"/>
</dbReference>